<dbReference type="PANTHER" id="PTHR35795">
    <property type="entry name" value="SLR1885 PROTEIN"/>
    <property type="match status" value="1"/>
</dbReference>
<dbReference type="SMART" id="SM00471">
    <property type="entry name" value="HDc"/>
    <property type="match status" value="1"/>
</dbReference>
<evidence type="ECO:0000259" key="1">
    <source>
        <dbReference type="PROSITE" id="PS51831"/>
    </source>
</evidence>
<dbReference type="Pfam" id="PF01966">
    <property type="entry name" value="HD"/>
    <property type="match status" value="1"/>
</dbReference>
<comment type="caution">
    <text evidence="2">The sequence shown here is derived from an EMBL/GenBank/DDBJ whole genome shotgun (WGS) entry which is preliminary data.</text>
</comment>
<dbReference type="InterPro" id="IPR006674">
    <property type="entry name" value="HD_domain"/>
</dbReference>
<proteinExistence type="predicted"/>
<dbReference type="Gene3D" id="1.10.3210.10">
    <property type="entry name" value="Hypothetical protein af1432"/>
    <property type="match status" value="1"/>
</dbReference>
<accession>A0A0G1MBM6</accession>
<reference evidence="2 3" key="1">
    <citation type="journal article" date="2015" name="Nature">
        <title>rRNA introns, odd ribosomes, and small enigmatic genomes across a large radiation of phyla.</title>
        <authorList>
            <person name="Brown C.T."/>
            <person name="Hug L.A."/>
            <person name="Thomas B.C."/>
            <person name="Sharon I."/>
            <person name="Castelle C.J."/>
            <person name="Singh A."/>
            <person name="Wilkins M.J."/>
            <person name="Williams K.H."/>
            <person name="Banfield J.F."/>
        </authorList>
    </citation>
    <scope>NUCLEOTIDE SEQUENCE [LARGE SCALE GENOMIC DNA]</scope>
</reference>
<dbReference type="CDD" id="cd00077">
    <property type="entry name" value="HDc"/>
    <property type="match status" value="1"/>
</dbReference>
<dbReference type="SUPFAM" id="SSF109604">
    <property type="entry name" value="HD-domain/PDEase-like"/>
    <property type="match status" value="1"/>
</dbReference>
<dbReference type="InterPro" id="IPR051094">
    <property type="entry name" value="Diverse_Catalytic_Enzymes"/>
</dbReference>
<dbReference type="EMBL" id="LCJB01000060">
    <property type="protein sequence ID" value="KKT69344.1"/>
    <property type="molecule type" value="Genomic_DNA"/>
</dbReference>
<evidence type="ECO:0000313" key="2">
    <source>
        <dbReference type="EMBL" id="KKT69344.1"/>
    </source>
</evidence>
<dbReference type="PANTHER" id="PTHR35795:SF1">
    <property type="entry name" value="BIS(5'-NUCLEOSYL)-TETRAPHOSPHATASE, SYMMETRICAL"/>
    <property type="match status" value="1"/>
</dbReference>
<evidence type="ECO:0000313" key="3">
    <source>
        <dbReference type="Proteomes" id="UP000034154"/>
    </source>
</evidence>
<dbReference type="Proteomes" id="UP000034154">
    <property type="component" value="Unassembled WGS sequence"/>
</dbReference>
<feature type="domain" description="HD" evidence="1">
    <location>
        <begin position="96"/>
        <end position="212"/>
    </location>
</feature>
<dbReference type="AlphaFoldDB" id="A0A0G1MBM6"/>
<dbReference type="PROSITE" id="PS51831">
    <property type="entry name" value="HD"/>
    <property type="match status" value="1"/>
</dbReference>
<organism evidence="2 3">
    <name type="scientific">Candidatus Uhrbacteria bacterium GW2011_GWF2_44_350</name>
    <dbReference type="NCBI Taxonomy" id="1619000"/>
    <lineage>
        <taxon>Bacteria</taxon>
        <taxon>Candidatus Uhriibacteriota</taxon>
    </lineage>
</organism>
<name>A0A0G1MBM6_9BACT</name>
<gene>
    <name evidence="2" type="ORF">UW63_C0060G0006</name>
</gene>
<protein>
    <submittedName>
        <fullName evidence="2">Deoxyguanosinetriphosphate triphosphohydrolase-like protein</fullName>
    </submittedName>
</protein>
<sequence>MEYKLSVKITPADVRFLRSELAPIIGCLCRLATPASAAVRRVLRDEDGDGVLIGLPGVDPYWIDAALKLMPSRGLRRAAHHTQVVTEPDNLHIRTRRSHSDEVASIAVMIASILGANPALCLAGALGHDIGHTPLGHFGEMFLTQKTGQNFRHEVFGCVAAQHIERSGNGLNLTKQTLRIMHRHSRGSGPLLVSELSLEEAIVMYADKIAYTFADYNDFCRLLTSDVWIGLSPRDIEAIHVAMRRLGQSQRERVARCIVALCRESAGVGYVSFCQGEAFNFFEAARQAMYKFYPSNNPSRHGFPGNGAVYDSLAEIFPDINTTVLFALLCDDDLEKLKKKVGLIATPALESLLVSKLSVADIIPHLRGRTIDPFDPDLDWEGIPDVSYAT</sequence>
<keyword evidence="2" id="KW-0378">Hydrolase</keyword>
<dbReference type="GO" id="GO:0016787">
    <property type="term" value="F:hydrolase activity"/>
    <property type="evidence" value="ECO:0007669"/>
    <property type="project" value="UniProtKB-KW"/>
</dbReference>
<dbReference type="InterPro" id="IPR003607">
    <property type="entry name" value="HD/PDEase_dom"/>
</dbReference>